<organism evidence="2 3">
    <name type="scientific">Cupriavidus nantongensis</name>
    <dbReference type="NCBI Taxonomy" id="1796606"/>
    <lineage>
        <taxon>Bacteria</taxon>
        <taxon>Pseudomonadati</taxon>
        <taxon>Pseudomonadota</taxon>
        <taxon>Betaproteobacteria</taxon>
        <taxon>Burkholderiales</taxon>
        <taxon>Burkholderiaceae</taxon>
        <taxon>Cupriavidus</taxon>
    </lineage>
</organism>
<dbReference type="AlphaFoldDB" id="A0A142JN65"/>
<sequence length="294" mass="32382">MNRIQPTGLIPGSGALTVSIDFARRHLVLISASFVIGGVLGYVLTFLIPQQWEARSVLQMGQIQTSPTTNGQQSVVIETAARAMERMKLGPFQDAVLKKLNLPSDPGANKNTDLFRSSLTTQVLRTSELLEIGVRGYSAEQARRFLLETQNELIHLHSVLSEPSITRFQSDLDETRTSLAAAMAQYRQLQQMGAQNPPKQNANAKFSEQVLLGNLLSLTESEMRNLRLRQSALEEQLNPARTFNTRPLGDVEVSRRPVFPKKVPFAVGGALLAALVATMFGMWADSRRGHNSSA</sequence>
<keyword evidence="1" id="KW-1133">Transmembrane helix</keyword>
<reference evidence="2 3" key="1">
    <citation type="submission" date="2016-03" db="EMBL/GenBank/DDBJ databases">
        <title>Complete genome sequence of a novel chlorpyrifos degrading bacterium, Cupriavidus nantongensis sp. X1.</title>
        <authorList>
            <person name="Fang L."/>
        </authorList>
    </citation>
    <scope>NUCLEOTIDE SEQUENCE [LARGE SCALE GENOMIC DNA]</scope>
    <source>
        <strain evidence="2 3">X1</strain>
    </source>
</reference>
<evidence type="ECO:0008006" key="4">
    <source>
        <dbReference type="Google" id="ProtNLM"/>
    </source>
</evidence>
<dbReference type="PANTHER" id="PTHR32309">
    <property type="entry name" value="TYROSINE-PROTEIN KINASE"/>
    <property type="match status" value="1"/>
</dbReference>
<gene>
    <name evidence="2" type="ORF">A2G96_18250</name>
</gene>
<dbReference type="GO" id="GO:0004713">
    <property type="term" value="F:protein tyrosine kinase activity"/>
    <property type="evidence" value="ECO:0007669"/>
    <property type="project" value="TreeGrafter"/>
</dbReference>
<dbReference type="STRING" id="1796606.A2G96_18250"/>
<evidence type="ECO:0000313" key="2">
    <source>
        <dbReference type="EMBL" id="AMR79527.1"/>
    </source>
</evidence>
<feature type="transmembrane region" description="Helical" evidence="1">
    <location>
        <begin position="263"/>
        <end position="284"/>
    </location>
</feature>
<dbReference type="PANTHER" id="PTHR32309:SF13">
    <property type="entry name" value="FERRIC ENTEROBACTIN TRANSPORT PROTEIN FEPE"/>
    <property type="match status" value="1"/>
</dbReference>
<dbReference type="GO" id="GO:0005886">
    <property type="term" value="C:plasma membrane"/>
    <property type="evidence" value="ECO:0007669"/>
    <property type="project" value="TreeGrafter"/>
</dbReference>
<dbReference type="InterPro" id="IPR050445">
    <property type="entry name" value="Bact_polysacc_biosynth/exp"/>
</dbReference>
<name>A0A142JN65_9BURK</name>
<keyword evidence="1" id="KW-0812">Transmembrane</keyword>
<dbReference type="KEGG" id="cnan:A2G96_18250"/>
<dbReference type="EMBL" id="CP014844">
    <property type="protein sequence ID" value="AMR79527.1"/>
    <property type="molecule type" value="Genomic_DNA"/>
</dbReference>
<proteinExistence type="predicted"/>
<keyword evidence="3" id="KW-1185">Reference proteome</keyword>
<dbReference type="Proteomes" id="UP000075238">
    <property type="component" value="Chromosome 1"/>
</dbReference>
<keyword evidence="1" id="KW-0472">Membrane</keyword>
<dbReference type="OrthoDB" id="8781768at2"/>
<dbReference type="RefSeq" id="WP_062801490.1">
    <property type="nucleotide sequence ID" value="NZ_CP014844.1"/>
</dbReference>
<protein>
    <recommendedName>
        <fullName evidence="4">Polysaccharide chain length determinant N-terminal domain-containing protein</fullName>
    </recommendedName>
</protein>
<accession>A0A142JN65</accession>
<feature type="transmembrane region" description="Helical" evidence="1">
    <location>
        <begin position="27"/>
        <end position="48"/>
    </location>
</feature>
<evidence type="ECO:0000256" key="1">
    <source>
        <dbReference type="SAM" id="Phobius"/>
    </source>
</evidence>
<evidence type="ECO:0000313" key="3">
    <source>
        <dbReference type="Proteomes" id="UP000075238"/>
    </source>
</evidence>